<evidence type="ECO:0000259" key="1">
    <source>
        <dbReference type="Pfam" id="PF00476"/>
    </source>
</evidence>
<name>A0A431EAY5_CAMJU</name>
<protein>
    <recommendedName>
        <fullName evidence="1">DNA-directed DNA polymerase family A palm domain-containing protein</fullName>
    </recommendedName>
</protein>
<dbReference type="SUPFAM" id="SSF56672">
    <property type="entry name" value="DNA/RNA polymerases"/>
    <property type="match status" value="1"/>
</dbReference>
<dbReference type="Gene3D" id="1.10.150.20">
    <property type="entry name" value="5' to 3' exonuclease, C-terminal subdomain"/>
    <property type="match status" value="1"/>
</dbReference>
<dbReference type="GO" id="GO:0003677">
    <property type="term" value="F:DNA binding"/>
    <property type="evidence" value="ECO:0007669"/>
    <property type="project" value="InterPro"/>
</dbReference>
<dbReference type="EMBL" id="PRBV01000014">
    <property type="protein sequence ID" value="RTJ78355.1"/>
    <property type="molecule type" value="Genomic_DNA"/>
</dbReference>
<proteinExistence type="predicted"/>
<reference evidence="2 3" key="1">
    <citation type="journal article" date="2019" name="Appl. Environ. Microbiol.">
        <title>Population genetics and characterization of Campylobacter jejuni isolates in western jackdaws and game birds in Finland.</title>
        <authorList>
            <person name="Kovanen S."/>
            <person name="Rossi M."/>
            <person name="Pohja-Mykra M."/>
            <person name="Nieminen T."/>
            <person name="Raunio-Saarnisto M."/>
            <person name="Sauvala M."/>
            <person name="Fredriksson-Ahomaa M."/>
            <person name="Hanninen M.L."/>
            <person name="Kivisto R."/>
        </authorList>
    </citation>
    <scope>NUCLEOTIDE SEQUENCE [LARGE SCALE GENOMIC DNA]</scope>
    <source>
        <strain evidence="2 3">CB313</strain>
    </source>
</reference>
<accession>A0A431EAY5</accession>
<dbReference type="Pfam" id="PF00476">
    <property type="entry name" value="DNA_pol_A"/>
    <property type="match status" value="1"/>
</dbReference>
<dbReference type="InterPro" id="IPR012337">
    <property type="entry name" value="RNaseH-like_sf"/>
</dbReference>
<organism evidence="2 3">
    <name type="scientific">Campylobacter jejuni</name>
    <dbReference type="NCBI Taxonomy" id="197"/>
    <lineage>
        <taxon>Bacteria</taxon>
        <taxon>Pseudomonadati</taxon>
        <taxon>Campylobacterota</taxon>
        <taxon>Epsilonproteobacteria</taxon>
        <taxon>Campylobacterales</taxon>
        <taxon>Campylobacteraceae</taxon>
        <taxon>Campylobacter</taxon>
    </lineage>
</organism>
<dbReference type="GO" id="GO:0003887">
    <property type="term" value="F:DNA-directed DNA polymerase activity"/>
    <property type="evidence" value="ECO:0007669"/>
    <property type="project" value="InterPro"/>
</dbReference>
<dbReference type="InterPro" id="IPR001098">
    <property type="entry name" value="DNA-dir_DNA_pol_A_palm_dom"/>
</dbReference>
<evidence type="ECO:0000313" key="3">
    <source>
        <dbReference type="Proteomes" id="UP000288507"/>
    </source>
</evidence>
<dbReference type="GO" id="GO:0006260">
    <property type="term" value="P:DNA replication"/>
    <property type="evidence" value="ECO:0007669"/>
    <property type="project" value="InterPro"/>
</dbReference>
<dbReference type="SUPFAM" id="SSF53098">
    <property type="entry name" value="Ribonuclease H-like"/>
    <property type="match status" value="1"/>
</dbReference>
<sequence length="1016" mass="117346">MQIINNLHYITRKEITGLEPSKCDCLLVLQFDFKISSDLYRDNYFNQLLALIVEHDLEIDLLITHSDDTTNLSAHQMCVATLPEYKKVIVSGSTPLKLLFNYEFIQPYTSFMRQGLEIGAKDFLYYPYDTKCYLIDSHRECFYKSQIAKYVAQIENAVGKVLDSESLSRLESSNILPIYDMLTILPELEGKMLGFDYETNGLSGTPDLRLTGIGLSTDTDGYFFYFSEDREEYQLEFELIKPVFIDFLNRNYKNMIVYNSKFESIVTERLFDGNLYEFQDALPLCLAMQSPGTLKKNASAYLGVPLWNEETTDIISKYESVNKLLKQSDRDEMKVLGKDNYKTLPALSTVCDVTQTTKPIVILQTGEEVLYKLGTNARIKKTLPISIPLELNPDNRDKIVEMFIPEFLKENVKKEVTYKITSISSPEEMEILEVVKKKKKKKKDETDSLDTENEDKPKVLGYQITLELEVNQVKELSQLESIYGEKLFKYLSEGYTGWEICDRHTLGKYCILDAFYSLQLYNRFYPKLKKSYHIYRGQMFISGLMEKYGFSVDKDLYYYFLDYYTKHGTEIFKSLLTTSSVLDNIIEKEYEAECLKVSIDALEDILKDKFPEMKPTKRMRTSIVENSMLEENDYNQLKRGYLEIMPVLQENPESFKLALPQLLRELRTQALDIAKARVSRNVIAQAVKGEIDMAKDLHELKPLCNLNSNTEEHSSRVWGAIMDSTFESVFPLFKLAEKVDYYFTLMKLNPGRVKNEGELRELLNRIKETSGYSKLYSTADMYEQVTTKRFDSAELSIFSDMQFVYKSAITRAKFLKENGRNNTDINEMLGVYKMFFLPDGKTMDDVDDYTDNIKVLYKYLQMKKIFKAITTYIDGSSGSGSMSVVDYSNYSRIRDFSVEGDRDKDIDLLLNTDFYANYKDTLRWGSGMHTLPKLMECTGMLSVRDKDNVLIGFDSAQSEVRVIATIANDTGMLESLRRGEDIHRANAARLFKCKPEEVTKLQRDAAKSAITWTTSL</sequence>
<dbReference type="Proteomes" id="UP000288507">
    <property type="component" value="Unassembled WGS sequence"/>
</dbReference>
<comment type="caution">
    <text evidence="2">The sequence shown here is derived from an EMBL/GenBank/DDBJ whole genome shotgun (WGS) entry which is preliminary data.</text>
</comment>
<dbReference type="AlphaFoldDB" id="A0A431EAY5"/>
<gene>
    <name evidence="2" type="ORF">C3H57_08595</name>
</gene>
<feature type="domain" description="DNA-directed DNA polymerase family A palm" evidence="1">
    <location>
        <begin position="941"/>
        <end position="1008"/>
    </location>
</feature>
<evidence type="ECO:0000313" key="2">
    <source>
        <dbReference type="EMBL" id="RTJ78355.1"/>
    </source>
</evidence>
<dbReference type="RefSeq" id="WP_126232472.1">
    <property type="nucleotide sequence ID" value="NZ_PRBV01000014.1"/>
</dbReference>
<dbReference type="InterPro" id="IPR043502">
    <property type="entry name" value="DNA/RNA_pol_sf"/>
</dbReference>